<organism evidence="8 9">
    <name type="scientific">Mycolicibacterium gadium</name>
    <name type="common">Mycobacterium gadium</name>
    <dbReference type="NCBI Taxonomy" id="1794"/>
    <lineage>
        <taxon>Bacteria</taxon>
        <taxon>Bacillati</taxon>
        <taxon>Actinomycetota</taxon>
        <taxon>Actinomycetes</taxon>
        <taxon>Mycobacteriales</taxon>
        <taxon>Mycobacteriaceae</taxon>
        <taxon>Mycolicibacterium</taxon>
    </lineage>
</organism>
<dbReference type="InterPro" id="IPR006102">
    <property type="entry name" value="Ig-like_GH2"/>
</dbReference>
<dbReference type="PANTHER" id="PTHR42732">
    <property type="entry name" value="BETA-GALACTOSIDASE"/>
    <property type="match status" value="1"/>
</dbReference>
<accession>A0A7I7WKQ4</accession>
<dbReference type="KEGG" id="mgad:MGAD_25740"/>
<dbReference type="Pfam" id="PF22666">
    <property type="entry name" value="Glyco_hydro_2_N2"/>
    <property type="match status" value="1"/>
</dbReference>
<evidence type="ECO:0000256" key="1">
    <source>
        <dbReference type="ARBA" id="ARBA00007401"/>
    </source>
</evidence>
<sequence length="618" mass="68413">MTKIRLVRVTLTVAVLLLGSITIVNAPANAADVWQPKTPPLSTRWTALVGPNNALPEYPRPQLARKKWLNLNGLWGYTGRPAKAGATAPPPESDYREQILVPFPTESALSGIQRHDDQMWYRKVFEIPRDWDNRHVMLHFGAVDQIATVWVNNKQVARHEGGYTEFSADVTSALRPSGPQELTVRVEDRNERGGFAVGKQRYNPAGLFYTGASGIWQTVWMEPVPVAHIEKLDITSDLASFTVTPRVSGTSDQRTEVVVAKPGGEVVARASGKPGATLRLRVPSPHLWTPEDPYLYDLTARLVTRSGKVVDQVSSYGGLRTISTVKDAQGRARIALNGKITFLHGPLDQGYWPDGIYTAPTDDALKFDLEQIKALGMNFVRKHAKVEPARWYYWTDKLGLLVWQDMPSLDVSLDVPTGPAPTPRRDAQAHFENELSEMVHQLSSVTSIVGWVPFNEGWGEYDTARIARAVKAADRTRLVVPNSGANCCKSRGDSRTGDIFDDHTYVGPGRPVVRDGRVTVNGEYGGLGLNEEGNRWPGPPMAYEMTDSKERLTQRYVEVSLDVERVVQEIGLSGAIYTQTTDVENEVNGYLTYDRQIMKVDLPVVAGRNRAVIAAGSH</sequence>
<feature type="signal peptide" evidence="4">
    <location>
        <begin position="1"/>
        <end position="30"/>
    </location>
</feature>
<evidence type="ECO:0000256" key="3">
    <source>
        <dbReference type="ARBA" id="ARBA00023295"/>
    </source>
</evidence>
<dbReference type="Gene3D" id="2.60.40.10">
    <property type="entry name" value="Immunoglobulins"/>
    <property type="match status" value="1"/>
</dbReference>
<reference evidence="8 9" key="1">
    <citation type="journal article" date="2019" name="Emerg. Microbes Infect.">
        <title>Comprehensive subspecies identification of 175 nontuberculous mycobacteria species based on 7547 genomic profiles.</title>
        <authorList>
            <person name="Matsumoto Y."/>
            <person name="Kinjo T."/>
            <person name="Motooka D."/>
            <person name="Nabeya D."/>
            <person name="Jung N."/>
            <person name="Uechi K."/>
            <person name="Horii T."/>
            <person name="Iida T."/>
            <person name="Fujita J."/>
            <person name="Nakamura S."/>
        </authorList>
    </citation>
    <scope>NUCLEOTIDE SEQUENCE [LARGE SCALE GENOMIC DNA]</scope>
    <source>
        <strain evidence="8 9">JCM 12688</strain>
    </source>
</reference>
<evidence type="ECO:0000256" key="4">
    <source>
        <dbReference type="SAM" id="SignalP"/>
    </source>
</evidence>
<dbReference type="Pfam" id="PF00703">
    <property type="entry name" value="Glyco_hydro_2"/>
    <property type="match status" value="1"/>
</dbReference>
<dbReference type="SUPFAM" id="SSF49303">
    <property type="entry name" value="beta-Galactosidase/glucuronidase domain"/>
    <property type="match status" value="1"/>
</dbReference>
<dbReference type="GO" id="GO:0004553">
    <property type="term" value="F:hydrolase activity, hydrolyzing O-glycosyl compounds"/>
    <property type="evidence" value="ECO:0007669"/>
    <property type="project" value="InterPro"/>
</dbReference>
<name>A0A7I7WKQ4_MYCGU</name>
<dbReference type="Proteomes" id="UP000466187">
    <property type="component" value="Chromosome"/>
</dbReference>
<proteinExistence type="inferred from homology"/>
<dbReference type="Pfam" id="PF02836">
    <property type="entry name" value="Glyco_hydro_2_C"/>
    <property type="match status" value="1"/>
</dbReference>
<evidence type="ECO:0000256" key="2">
    <source>
        <dbReference type="ARBA" id="ARBA00022801"/>
    </source>
</evidence>
<evidence type="ECO:0000259" key="6">
    <source>
        <dbReference type="Pfam" id="PF02836"/>
    </source>
</evidence>
<evidence type="ECO:0000259" key="5">
    <source>
        <dbReference type="Pfam" id="PF00703"/>
    </source>
</evidence>
<keyword evidence="2 8" id="KW-0378">Hydrolase</keyword>
<dbReference type="PANTHER" id="PTHR42732:SF2">
    <property type="entry name" value="BETA-MANNOSIDASE"/>
    <property type="match status" value="1"/>
</dbReference>
<feature type="domain" description="Beta-mannosidase-like galactose-binding" evidence="7">
    <location>
        <begin position="115"/>
        <end position="192"/>
    </location>
</feature>
<dbReference type="Gene3D" id="2.60.120.260">
    <property type="entry name" value="Galactose-binding domain-like"/>
    <property type="match status" value="1"/>
</dbReference>
<protein>
    <submittedName>
        <fullName evidence="8">Glycoside hydrolase</fullName>
    </submittedName>
</protein>
<comment type="similarity">
    <text evidence="1">Belongs to the glycosyl hydrolase 2 family.</text>
</comment>
<dbReference type="AlphaFoldDB" id="A0A7I7WKQ4"/>
<evidence type="ECO:0000313" key="8">
    <source>
        <dbReference type="EMBL" id="BBZ18239.1"/>
    </source>
</evidence>
<evidence type="ECO:0000259" key="7">
    <source>
        <dbReference type="Pfam" id="PF22666"/>
    </source>
</evidence>
<gene>
    <name evidence="8" type="ORF">MGAD_25740</name>
</gene>
<dbReference type="SUPFAM" id="SSF51445">
    <property type="entry name" value="(Trans)glycosidases"/>
    <property type="match status" value="1"/>
</dbReference>
<dbReference type="RefSeq" id="WP_163686829.1">
    <property type="nucleotide sequence ID" value="NZ_AP022608.1"/>
</dbReference>
<dbReference type="Gene3D" id="3.20.20.80">
    <property type="entry name" value="Glycosidases"/>
    <property type="match status" value="1"/>
</dbReference>
<dbReference type="InterPro" id="IPR036156">
    <property type="entry name" value="Beta-gal/glucu_dom_sf"/>
</dbReference>
<dbReference type="InterPro" id="IPR051913">
    <property type="entry name" value="GH2_Domain-Containing"/>
</dbReference>
<keyword evidence="3" id="KW-0326">Glycosidase</keyword>
<dbReference type="InterPro" id="IPR017853">
    <property type="entry name" value="GH"/>
</dbReference>
<dbReference type="InterPro" id="IPR013783">
    <property type="entry name" value="Ig-like_fold"/>
</dbReference>
<evidence type="ECO:0000313" key="9">
    <source>
        <dbReference type="Proteomes" id="UP000466187"/>
    </source>
</evidence>
<dbReference type="EMBL" id="AP022608">
    <property type="protein sequence ID" value="BBZ18239.1"/>
    <property type="molecule type" value="Genomic_DNA"/>
</dbReference>
<dbReference type="InterPro" id="IPR006103">
    <property type="entry name" value="Glyco_hydro_2_cat"/>
</dbReference>
<dbReference type="SUPFAM" id="SSF49785">
    <property type="entry name" value="Galactose-binding domain-like"/>
    <property type="match status" value="1"/>
</dbReference>
<dbReference type="InterPro" id="IPR008979">
    <property type="entry name" value="Galactose-bd-like_sf"/>
</dbReference>
<dbReference type="GO" id="GO:0005975">
    <property type="term" value="P:carbohydrate metabolic process"/>
    <property type="evidence" value="ECO:0007669"/>
    <property type="project" value="InterPro"/>
</dbReference>
<dbReference type="InterPro" id="IPR054593">
    <property type="entry name" value="Beta-mannosidase-like_N2"/>
</dbReference>
<feature type="chain" id="PRO_5029660401" evidence="4">
    <location>
        <begin position="31"/>
        <end position="618"/>
    </location>
</feature>
<keyword evidence="4" id="KW-0732">Signal</keyword>
<feature type="domain" description="Glycoside hydrolase family 2 immunoglobulin-like beta-sandwich" evidence="5">
    <location>
        <begin position="234"/>
        <end position="320"/>
    </location>
</feature>
<feature type="domain" description="Glycoside hydrolase family 2 catalytic" evidence="6">
    <location>
        <begin position="360"/>
        <end position="484"/>
    </location>
</feature>